<keyword evidence="3" id="KW-0802">TPR repeat</keyword>
<protein>
    <submittedName>
        <fullName evidence="5">Cellulose synthase operon protein C</fullName>
    </submittedName>
</protein>
<sequence length="182" mass="20634">MADNQRERLMAGYYYKLINEDNRRATIGLNTMLWHYQKDLSGYSLGQGGYYSPQRYMSLALPVNYRQRTENWSFEVGGSVSLSHSKTDSQRRYPLQGLIPDSLPDKQAIESGSSSTGVGYTLRAIVERRLTSHWTLGAGVDIQQAKDYTPSHALLYLRYSLGGWQGDLDLPPQPLTPYADFK</sequence>
<evidence type="ECO:0000259" key="4">
    <source>
        <dbReference type="Pfam" id="PF05420"/>
    </source>
</evidence>
<keyword evidence="2" id="KW-0677">Repeat</keyword>
<gene>
    <name evidence="5" type="primary">bcsC_3</name>
    <name evidence="5" type="ORF">NCTC9419_02692</name>
</gene>
<evidence type="ECO:0000256" key="3">
    <source>
        <dbReference type="ARBA" id="ARBA00022803"/>
    </source>
</evidence>
<keyword evidence="1" id="KW-0732">Signal</keyword>
<evidence type="ECO:0000313" key="5">
    <source>
        <dbReference type="EMBL" id="VEA71164.1"/>
    </source>
</evidence>
<evidence type="ECO:0000256" key="1">
    <source>
        <dbReference type="ARBA" id="ARBA00022729"/>
    </source>
</evidence>
<dbReference type="GO" id="GO:0019867">
    <property type="term" value="C:outer membrane"/>
    <property type="evidence" value="ECO:0007669"/>
    <property type="project" value="InterPro"/>
</dbReference>
<proteinExistence type="predicted"/>
<reference evidence="5 6" key="1">
    <citation type="submission" date="2018-12" db="EMBL/GenBank/DDBJ databases">
        <authorList>
            <consortium name="Pathogen Informatics"/>
        </authorList>
    </citation>
    <scope>NUCLEOTIDE SEQUENCE [LARGE SCALE GENOMIC DNA]</scope>
    <source>
        <strain evidence="5 6">NCTC9419</strain>
    </source>
</reference>
<name>A0A3S5DF79_SERRU</name>
<accession>A0A3S5DF79</accession>
<dbReference type="InterPro" id="IPR008410">
    <property type="entry name" value="BCSC_C"/>
</dbReference>
<dbReference type="EMBL" id="LR134155">
    <property type="protein sequence ID" value="VEA71164.1"/>
    <property type="molecule type" value="Genomic_DNA"/>
</dbReference>
<dbReference type="Proteomes" id="UP000271603">
    <property type="component" value="Chromosome"/>
</dbReference>
<dbReference type="GO" id="GO:0030244">
    <property type="term" value="P:cellulose biosynthetic process"/>
    <property type="evidence" value="ECO:0007669"/>
    <property type="project" value="InterPro"/>
</dbReference>
<organism evidence="5 6">
    <name type="scientific">Serratia rubidaea</name>
    <name type="common">Serratia marinorubra</name>
    <dbReference type="NCBI Taxonomy" id="61652"/>
    <lineage>
        <taxon>Bacteria</taxon>
        <taxon>Pseudomonadati</taxon>
        <taxon>Pseudomonadota</taxon>
        <taxon>Gammaproteobacteria</taxon>
        <taxon>Enterobacterales</taxon>
        <taxon>Yersiniaceae</taxon>
        <taxon>Serratia</taxon>
    </lineage>
</organism>
<feature type="domain" description="Cellulose synthase operon C C-terminal" evidence="4">
    <location>
        <begin position="2"/>
        <end position="161"/>
    </location>
</feature>
<dbReference type="AlphaFoldDB" id="A0A3S5DF79"/>
<dbReference type="Pfam" id="PF05420">
    <property type="entry name" value="BCSC_C"/>
    <property type="match status" value="1"/>
</dbReference>
<evidence type="ECO:0000313" key="6">
    <source>
        <dbReference type="Proteomes" id="UP000271603"/>
    </source>
</evidence>
<evidence type="ECO:0000256" key="2">
    <source>
        <dbReference type="ARBA" id="ARBA00022737"/>
    </source>
</evidence>